<protein>
    <submittedName>
        <fullName evidence="1">DUF1015 family protein</fullName>
    </submittedName>
</protein>
<reference evidence="2" key="1">
    <citation type="journal article" date="2019" name="Int. J. Syst. Evol. Microbiol.">
        <title>The Global Catalogue of Microorganisms (GCM) 10K type strain sequencing project: providing services to taxonomists for standard genome sequencing and annotation.</title>
        <authorList>
            <consortium name="The Broad Institute Genomics Platform"/>
            <consortium name="The Broad Institute Genome Sequencing Center for Infectious Disease"/>
            <person name="Wu L."/>
            <person name="Ma J."/>
        </authorList>
    </citation>
    <scope>NUCLEOTIDE SEQUENCE [LARGE SCALE GENOMIC DNA]</scope>
    <source>
        <strain evidence="2">KCTC 12848</strain>
    </source>
</reference>
<dbReference type="PANTHER" id="PTHR36454:SF1">
    <property type="entry name" value="DUF1015 DOMAIN-CONTAINING PROTEIN"/>
    <property type="match status" value="1"/>
</dbReference>
<dbReference type="EMBL" id="JBHSJB010000014">
    <property type="protein sequence ID" value="MFC5055474.1"/>
    <property type="molecule type" value="Genomic_DNA"/>
</dbReference>
<dbReference type="Proteomes" id="UP001595833">
    <property type="component" value="Unassembled WGS sequence"/>
</dbReference>
<evidence type="ECO:0000313" key="1">
    <source>
        <dbReference type="EMBL" id="MFC5055474.1"/>
    </source>
</evidence>
<dbReference type="PANTHER" id="PTHR36454">
    <property type="entry name" value="LMO2823 PROTEIN"/>
    <property type="match status" value="1"/>
</dbReference>
<proteinExistence type="predicted"/>
<accession>A0ABV9XYS2</accession>
<gene>
    <name evidence="1" type="ORF">ACFPFM_17125</name>
</gene>
<keyword evidence="2" id="KW-1185">Reference proteome</keyword>
<dbReference type="Pfam" id="PF06245">
    <property type="entry name" value="DUF1015"/>
    <property type="match status" value="1"/>
</dbReference>
<comment type="caution">
    <text evidence="1">The sequence shown here is derived from an EMBL/GenBank/DDBJ whole genome shotgun (WGS) entry which is preliminary data.</text>
</comment>
<sequence length="381" mass="38993">MGVLVGPVRRGWVVRDRVPGPDVDEFAEPGKVTAALARARAGTLLAVQHPHRTPEALAAGLSLVDALPRARADLARLRATAYREVRDVVAPYRVDGPDGTAHGLLCVVDPTAVGHTEDVYPEVVAERARVLSGLGCATSAALLVPVGPEVSLTRLVAEVDDEPAASVVDPGGRRHRLWLVGPGERQDALLAAAGEHPLMVADGNHRVAAAAGLPGLLALVAAGPDLRVGPIHRAVVGSGLAVAGAAAAWRALGLAVTPVDRDARPSPGVAVAVGADGAVAVSLPPGGVDHAAVESVLLAEALGLGGPRVRPVTDEVVPDADFVVLIAPVPPADVLAVHAAGGRMPRKSTYFTPKPRSGLLLADLGRPGFRCDRPHQAQLRG</sequence>
<organism evidence="1 2">
    <name type="scientific">Saccharothrix xinjiangensis</name>
    <dbReference type="NCBI Taxonomy" id="204798"/>
    <lineage>
        <taxon>Bacteria</taxon>
        <taxon>Bacillati</taxon>
        <taxon>Actinomycetota</taxon>
        <taxon>Actinomycetes</taxon>
        <taxon>Pseudonocardiales</taxon>
        <taxon>Pseudonocardiaceae</taxon>
        <taxon>Saccharothrix</taxon>
    </lineage>
</organism>
<dbReference type="RefSeq" id="WP_344038179.1">
    <property type="nucleotide sequence ID" value="NZ_BAAAKE010000010.1"/>
</dbReference>
<dbReference type="InterPro" id="IPR008323">
    <property type="entry name" value="UCP033563"/>
</dbReference>
<evidence type="ECO:0000313" key="2">
    <source>
        <dbReference type="Proteomes" id="UP001595833"/>
    </source>
</evidence>
<name>A0ABV9XYS2_9PSEU</name>